<dbReference type="SUPFAM" id="SSF51735">
    <property type="entry name" value="NAD(P)-binding Rossmann-fold domains"/>
    <property type="match status" value="1"/>
</dbReference>
<dbReference type="Gene3D" id="3.40.50.720">
    <property type="entry name" value="NAD(P)-binding Rossmann-like Domain"/>
    <property type="match status" value="1"/>
</dbReference>
<protein>
    <submittedName>
        <fullName evidence="3">UDP-glucose 4-epimerase</fullName>
    </submittedName>
</protein>
<dbReference type="Gene3D" id="3.90.25.10">
    <property type="entry name" value="UDP-galactose 4-epimerase, domain 1"/>
    <property type="match status" value="1"/>
</dbReference>
<proteinExistence type="inferred from homology"/>
<evidence type="ECO:0000313" key="4">
    <source>
        <dbReference type="Proteomes" id="UP000184050"/>
    </source>
</evidence>
<evidence type="ECO:0000259" key="2">
    <source>
        <dbReference type="Pfam" id="PF01370"/>
    </source>
</evidence>
<dbReference type="OrthoDB" id="9801785at2"/>
<evidence type="ECO:0000256" key="1">
    <source>
        <dbReference type="ARBA" id="ARBA00007637"/>
    </source>
</evidence>
<organism evidence="3 4">
    <name type="scientific">Tangfeifania diversioriginum</name>
    <dbReference type="NCBI Taxonomy" id="1168035"/>
    <lineage>
        <taxon>Bacteria</taxon>
        <taxon>Pseudomonadati</taxon>
        <taxon>Bacteroidota</taxon>
        <taxon>Bacteroidia</taxon>
        <taxon>Marinilabiliales</taxon>
        <taxon>Prolixibacteraceae</taxon>
        <taxon>Tangfeifania</taxon>
    </lineage>
</organism>
<dbReference type="Proteomes" id="UP000184050">
    <property type="component" value="Unassembled WGS sequence"/>
</dbReference>
<dbReference type="InterPro" id="IPR001509">
    <property type="entry name" value="Epimerase_deHydtase"/>
</dbReference>
<dbReference type="PANTHER" id="PTHR43000">
    <property type="entry name" value="DTDP-D-GLUCOSE 4,6-DEHYDRATASE-RELATED"/>
    <property type="match status" value="1"/>
</dbReference>
<gene>
    <name evidence="3" type="ORF">SAMN05444280_14425</name>
</gene>
<comment type="similarity">
    <text evidence="1">Belongs to the NAD(P)-dependent epimerase/dehydratase family.</text>
</comment>
<dbReference type="RefSeq" id="WP_073173628.1">
    <property type="nucleotide sequence ID" value="NZ_FQZE01000044.1"/>
</dbReference>
<dbReference type="Pfam" id="PF01370">
    <property type="entry name" value="Epimerase"/>
    <property type="match status" value="1"/>
</dbReference>
<sequence length="309" mass="34668">MEKALVIGGAGFIGSNVVKELLKTGNYTVKVFDNLSTGQLKNLNGLDYEFNNGNILDSETLNYASKDIDVIFHLAANIGNIKSLNDPIFDSNTNIIGTLNVLSAAKKNNIRKVVYSSSAAIYGELLYQPIDENHPLEPESPYGVSKLAAEKHCLWYGKHYNIDTVCLRYFNVYGINQYSDEYGNVIPKWVDLLLNNAPIKIYGNGSQTRDFVNVRDIAKANVLSASKKQLRGFYNISSGESITIKELALKLKRIFDKEIEIQYEDFRPGEVKHCKADITKAQKILGFKPAVELNQGLKEYVNWIKSQKI</sequence>
<evidence type="ECO:0000313" key="3">
    <source>
        <dbReference type="EMBL" id="SHJ97480.1"/>
    </source>
</evidence>
<dbReference type="EMBL" id="FQZE01000044">
    <property type="protein sequence ID" value="SHJ97480.1"/>
    <property type="molecule type" value="Genomic_DNA"/>
</dbReference>
<dbReference type="STRING" id="1168035.SAMN05444280_14425"/>
<dbReference type="InterPro" id="IPR036291">
    <property type="entry name" value="NAD(P)-bd_dom_sf"/>
</dbReference>
<reference evidence="3 4" key="1">
    <citation type="submission" date="2016-11" db="EMBL/GenBank/DDBJ databases">
        <authorList>
            <person name="Jaros S."/>
            <person name="Januszkiewicz K."/>
            <person name="Wedrychowicz H."/>
        </authorList>
    </citation>
    <scope>NUCLEOTIDE SEQUENCE [LARGE SCALE GENOMIC DNA]</scope>
    <source>
        <strain evidence="3 4">DSM 27063</strain>
    </source>
</reference>
<feature type="domain" description="NAD-dependent epimerase/dehydratase" evidence="2">
    <location>
        <begin position="4"/>
        <end position="236"/>
    </location>
</feature>
<dbReference type="AlphaFoldDB" id="A0A1M6NP71"/>
<keyword evidence="4" id="KW-1185">Reference proteome</keyword>
<accession>A0A1M6NP71</accession>
<name>A0A1M6NP71_9BACT</name>